<dbReference type="PROSITE" id="PS51257">
    <property type="entry name" value="PROKAR_LIPOPROTEIN"/>
    <property type="match status" value="1"/>
</dbReference>
<dbReference type="EMBL" id="JAVIFY010000009">
    <property type="protein sequence ID" value="MDQ9092561.1"/>
    <property type="molecule type" value="Genomic_DNA"/>
</dbReference>
<comment type="caution">
    <text evidence="1">The sequence shown here is derived from an EMBL/GenBank/DDBJ whole genome shotgun (WGS) entry which is preliminary data.</text>
</comment>
<evidence type="ECO:0008006" key="3">
    <source>
        <dbReference type="Google" id="ProtNLM"/>
    </source>
</evidence>
<evidence type="ECO:0000313" key="1">
    <source>
        <dbReference type="EMBL" id="MDQ9092561.1"/>
    </source>
</evidence>
<gene>
    <name evidence="1" type="ORF">RC083_13270</name>
</gene>
<proteinExistence type="predicted"/>
<name>A0ABU1BDU4_PSEHA</name>
<dbReference type="Proteomes" id="UP001226574">
    <property type="component" value="Unassembled WGS sequence"/>
</dbReference>
<protein>
    <recommendedName>
        <fullName evidence="3">Lipoprotein</fullName>
    </recommendedName>
</protein>
<sequence>MKKILLATIIVTVGLTGCKTIESVQKDLGSITSGLTGEQATPEQLQLAYEKAEQAFQEALTAYNLIDSESLADFDAEKVAEAKKIWQVLDREFDELRLSPEHALDSASLFSSDTVADEVMEQSLEVINLVTAASLSKERITAVLKPVRDEFAVLTQIDAKIHFEKRYALLDEQHQELKELLIDGKEAQVEKYVPQLLEQLTALEKDAVVQFYFSEHINKIYSLANSDKVSVFPVVYGDVKSQLAEGQAYAQKNYRDYDNIKVAADLVAHQIDRINSLFSEYTELKTALGNKEIESELLKFEAELAELTEAVGLGDLRNLTFSEQLKEVKNKL</sequence>
<accession>A0ABU1BDU4</accession>
<reference evidence="1 2" key="1">
    <citation type="submission" date="2023-08" db="EMBL/GenBank/DDBJ databases">
        <title>Pseudoalteromonas haloplanktis LL1 genome.</title>
        <authorList>
            <person name="Wu S."/>
        </authorList>
    </citation>
    <scope>NUCLEOTIDE SEQUENCE [LARGE SCALE GENOMIC DNA]</scope>
    <source>
        <strain evidence="1 2">LL1</strain>
    </source>
</reference>
<evidence type="ECO:0000313" key="2">
    <source>
        <dbReference type="Proteomes" id="UP001226574"/>
    </source>
</evidence>
<organism evidence="1 2">
    <name type="scientific">Pseudoalteromonas haloplanktis</name>
    <name type="common">Alteromonas haloplanktis</name>
    <dbReference type="NCBI Taxonomy" id="228"/>
    <lineage>
        <taxon>Bacteria</taxon>
        <taxon>Pseudomonadati</taxon>
        <taxon>Pseudomonadota</taxon>
        <taxon>Gammaproteobacteria</taxon>
        <taxon>Alteromonadales</taxon>
        <taxon>Pseudoalteromonadaceae</taxon>
        <taxon>Pseudoalteromonas</taxon>
    </lineage>
</organism>
<keyword evidence="2" id="KW-1185">Reference proteome</keyword>
<dbReference type="RefSeq" id="WP_016709095.1">
    <property type="nucleotide sequence ID" value="NZ_JAVIFY010000009.1"/>
</dbReference>